<keyword evidence="3" id="KW-1185">Reference proteome</keyword>
<feature type="region of interest" description="Disordered" evidence="1">
    <location>
        <begin position="1"/>
        <end position="25"/>
    </location>
</feature>
<evidence type="ECO:0000313" key="2">
    <source>
        <dbReference type="EMBL" id="CAH0370874.1"/>
    </source>
</evidence>
<accession>A0A8J2SNX9</accession>
<proteinExistence type="predicted"/>
<sequence length="84" mass="9335">MRSTPPADSRLLAHYMTPPPEPASVKLRRKANNDAGGAFRRWARRRRKIAPLPDSGATYCGQRPGYICRGHGSEKRCLPDASCK</sequence>
<dbReference type="AlphaFoldDB" id="A0A8J2SNX9"/>
<dbReference type="EMBL" id="CAKKNE010000003">
    <property type="protein sequence ID" value="CAH0370874.1"/>
    <property type="molecule type" value="Genomic_DNA"/>
</dbReference>
<evidence type="ECO:0000256" key="1">
    <source>
        <dbReference type="SAM" id="MobiDB-lite"/>
    </source>
</evidence>
<gene>
    <name evidence="2" type="ORF">PECAL_3P07870</name>
</gene>
<organism evidence="2 3">
    <name type="scientific">Pelagomonas calceolata</name>
    <dbReference type="NCBI Taxonomy" id="35677"/>
    <lineage>
        <taxon>Eukaryota</taxon>
        <taxon>Sar</taxon>
        <taxon>Stramenopiles</taxon>
        <taxon>Ochrophyta</taxon>
        <taxon>Pelagophyceae</taxon>
        <taxon>Pelagomonadales</taxon>
        <taxon>Pelagomonadaceae</taxon>
        <taxon>Pelagomonas</taxon>
    </lineage>
</organism>
<name>A0A8J2SNX9_9STRA</name>
<evidence type="ECO:0000313" key="3">
    <source>
        <dbReference type="Proteomes" id="UP000789595"/>
    </source>
</evidence>
<dbReference type="Proteomes" id="UP000789595">
    <property type="component" value="Unassembled WGS sequence"/>
</dbReference>
<reference evidence="2" key="1">
    <citation type="submission" date="2021-11" db="EMBL/GenBank/DDBJ databases">
        <authorList>
            <consortium name="Genoscope - CEA"/>
            <person name="William W."/>
        </authorList>
    </citation>
    <scope>NUCLEOTIDE SEQUENCE</scope>
</reference>
<comment type="caution">
    <text evidence="2">The sequence shown here is derived from an EMBL/GenBank/DDBJ whole genome shotgun (WGS) entry which is preliminary data.</text>
</comment>
<protein>
    <submittedName>
        <fullName evidence="2">Uncharacterized protein</fullName>
    </submittedName>
</protein>